<reference evidence="4" key="1">
    <citation type="submission" date="2014-04" db="EMBL/GenBank/DDBJ databases">
        <title>Evolutionary Origins and Diversification of the Mycorrhizal Mutualists.</title>
        <authorList>
            <consortium name="DOE Joint Genome Institute"/>
            <consortium name="Mycorrhizal Genomics Consortium"/>
            <person name="Kohler A."/>
            <person name="Kuo A."/>
            <person name="Nagy L.G."/>
            <person name="Floudas D."/>
            <person name="Copeland A."/>
            <person name="Barry K.W."/>
            <person name="Cichocki N."/>
            <person name="Veneault-Fourrey C."/>
            <person name="LaButti K."/>
            <person name="Lindquist E.A."/>
            <person name="Lipzen A."/>
            <person name="Lundell T."/>
            <person name="Morin E."/>
            <person name="Murat C."/>
            <person name="Riley R."/>
            <person name="Ohm R."/>
            <person name="Sun H."/>
            <person name="Tunlid A."/>
            <person name="Henrissat B."/>
            <person name="Grigoriev I.V."/>
            <person name="Hibbett D.S."/>
            <person name="Martin F."/>
        </authorList>
    </citation>
    <scope>NUCLEOTIDE SEQUENCE [LARGE SCALE GENOMIC DNA]</scope>
    <source>
        <strain evidence="4">FD-334 SS-4</strain>
    </source>
</reference>
<gene>
    <name evidence="3" type="ORF">HYPSUDRAFT_99516</name>
</gene>
<dbReference type="EMBL" id="KN817539">
    <property type="protein sequence ID" value="KJA24045.1"/>
    <property type="molecule type" value="Genomic_DNA"/>
</dbReference>
<name>A0A0D2PX69_HYPSF</name>
<feature type="domain" description="Transcription factor CBF/NF-Y/archaeal histone" evidence="2">
    <location>
        <begin position="20"/>
        <end position="83"/>
    </location>
</feature>
<accession>A0A0D2PX69</accession>
<organism evidence="3 4">
    <name type="scientific">Hypholoma sublateritium (strain FD-334 SS-4)</name>
    <dbReference type="NCBI Taxonomy" id="945553"/>
    <lineage>
        <taxon>Eukaryota</taxon>
        <taxon>Fungi</taxon>
        <taxon>Dikarya</taxon>
        <taxon>Basidiomycota</taxon>
        <taxon>Agaricomycotina</taxon>
        <taxon>Agaricomycetes</taxon>
        <taxon>Agaricomycetidae</taxon>
        <taxon>Agaricales</taxon>
        <taxon>Agaricineae</taxon>
        <taxon>Strophariaceae</taxon>
        <taxon>Hypholoma</taxon>
    </lineage>
</organism>
<dbReference type="InterPro" id="IPR003958">
    <property type="entry name" value="CBFA_NFYB_domain"/>
</dbReference>
<feature type="non-terminal residue" evidence="3">
    <location>
        <position position="176"/>
    </location>
</feature>
<dbReference type="SUPFAM" id="SSF47113">
    <property type="entry name" value="Histone-fold"/>
    <property type="match status" value="1"/>
</dbReference>
<dbReference type="STRING" id="945553.A0A0D2PX69"/>
<proteinExistence type="predicted"/>
<dbReference type="OrthoDB" id="636685at2759"/>
<sequence length="176" mass="19197">NARKNGSSTKPGERIPGHTLLPAVRLENIIQADGVTGNMALSKEGLFVLSIATEEFIKRLIQAAHREASAHRRNQINYPDMSATVQQYQEFMILAETIPPPVTLSDAFILRQDKERELLEDNPALAVPYSLLPSTQPSPDPEPSNSNAIPKPQKKSRASLANGKEKDKSNGTASTS</sequence>
<feature type="non-terminal residue" evidence="3">
    <location>
        <position position="1"/>
    </location>
</feature>
<evidence type="ECO:0000313" key="4">
    <source>
        <dbReference type="Proteomes" id="UP000054270"/>
    </source>
</evidence>
<dbReference type="Pfam" id="PF00808">
    <property type="entry name" value="CBFD_NFYB_HMF"/>
    <property type="match status" value="1"/>
</dbReference>
<evidence type="ECO:0000259" key="2">
    <source>
        <dbReference type="Pfam" id="PF00808"/>
    </source>
</evidence>
<feature type="region of interest" description="Disordered" evidence="1">
    <location>
        <begin position="127"/>
        <end position="176"/>
    </location>
</feature>
<dbReference type="GO" id="GO:0046982">
    <property type="term" value="F:protein heterodimerization activity"/>
    <property type="evidence" value="ECO:0007669"/>
    <property type="project" value="InterPro"/>
</dbReference>
<dbReference type="InterPro" id="IPR009072">
    <property type="entry name" value="Histone-fold"/>
</dbReference>
<evidence type="ECO:0000256" key="1">
    <source>
        <dbReference type="SAM" id="MobiDB-lite"/>
    </source>
</evidence>
<protein>
    <recommendedName>
        <fullName evidence="2">Transcription factor CBF/NF-Y/archaeal histone domain-containing protein</fullName>
    </recommendedName>
</protein>
<dbReference type="Proteomes" id="UP000054270">
    <property type="component" value="Unassembled WGS sequence"/>
</dbReference>
<evidence type="ECO:0000313" key="3">
    <source>
        <dbReference type="EMBL" id="KJA24045.1"/>
    </source>
</evidence>
<dbReference type="AlphaFoldDB" id="A0A0D2PX69"/>
<keyword evidence="4" id="KW-1185">Reference proteome</keyword>
<dbReference type="Gene3D" id="1.10.20.10">
    <property type="entry name" value="Histone, subunit A"/>
    <property type="match status" value="1"/>
</dbReference>